<protein>
    <submittedName>
        <fullName evidence="1">Uncharacterized protein</fullName>
    </submittedName>
</protein>
<gene>
    <name evidence="1" type="ORF">CXK95_08735</name>
</gene>
<dbReference type="RefSeq" id="WP_043295669.1">
    <property type="nucleotide sequence ID" value="NZ_CP065721.1"/>
</dbReference>
<reference evidence="1 2" key="1">
    <citation type="submission" date="2018-01" db="EMBL/GenBank/DDBJ databases">
        <title>Denitrification phenotypes of diverse strains of Pseudomonas stutzeri.</title>
        <authorList>
            <person name="Milligan D.A."/>
            <person name="Bergaust L."/>
            <person name="Bakken L.R."/>
            <person name="Frostegard A."/>
        </authorList>
    </citation>
    <scope>NUCLEOTIDE SEQUENCE [LARGE SCALE GENOMIC DNA]</scope>
    <source>
        <strain evidence="1 2">DSM 50238</strain>
    </source>
</reference>
<accession>A0A1S8EVP4</accession>
<comment type="caution">
    <text evidence="1">The sequence shown here is derived from an EMBL/GenBank/DDBJ whole genome shotgun (WGS) entry which is preliminary data.</text>
</comment>
<dbReference type="Proteomes" id="UP000235881">
    <property type="component" value="Unassembled WGS sequence"/>
</dbReference>
<evidence type="ECO:0000313" key="1">
    <source>
        <dbReference type="EMBL" id="PNF76495.1"/>
    </source>
</evidence>
<organism evidence="1 2">
    <name type="scientific">Stutzerimonas degradans</name>
    <dbReference type="NCBI Taxonomy" id="2968968"/>
    <lineage>
        <taxon>Bacteria</taxon>
        <taxon>Pseudomonadati</taxon>
        <taxon>Pseudomonadota</taxon>
        <taxon>Gammaproteobacteria</taxon>
        <taxon>Pseudomonadales</taxon>
        <taxon>Pseudomonadaceae</taxon>
        <taxon>Stutzerimonas</taxon>
    </lineage>
</organism>
<evidence type="ECO:0000313" key="2">
    <source>
        <dbReference type="Proteomes" id="UP000235881"/>
    </source>
</evidence>
<keyword evidence="2" id="KW-1185">Reference proteome</keyword>
<dbReference type="AlphaFoldDB" id="A0A1S8EVP4"/>
<name>A0A1S8EVP4_9GAMM</name>
<dbReference type="EMBL" id="POUK01000003">
    <property type="protein sequence ID" value="PNF76495.1"/>
    <property type="molecule type" value="Genomic_DNA"/>
</dbReference>
<sequence>MKPALGSPFHPLQIIVGLVVWSLWFVAIYGGQAIACRVSPPDPAEGVWNWLNGSLGLLTLLTLVLLLGLMRYFWRLSRQRPSLNERELFVTKLAAGVHLIAALATAFVGAPLLQLPPCL</sequence>
<proteinExistence type="predicted"/>